<dbReference type="AlphaFoldDB" id="A0AAV3RQK7"/>
<dbReference type="Proteomes" id="UP001454036">
    <property type="component" value="Unassembled WGS sequence"/>
</dbReference>
<evidence type="ECO:0000313" key="2">
    <source>
        <dbReference type="Proteomes" id="UP001454036"/>
    </source>
</evidence>
<keyword evidence="2" id="KW-1185">Reference proteome</keyword>
<protein>
    <submittedName>
        <fullName evidence="1">Uncharacterized protein</fullName>
    </submittedName>
</protein>
<comment type="caution">
    <text evidence="1">The sequence shown here is derived from an EMBL/GenBank/DDBJ whole genome shotgun (WGS) entry which is preliminary data.</text>
</comment>
<gene>
    <name evidence="1" type="ORF">LIER_30613</name>
</gene>
<evidence type="ECO:0000313" key="1">
    <source>
        <dbReference type="EMBL" id="GAA0183145.1"/>
    </source>
</evidence>
<proteinExistence type="predicted"/>
<dbReference type="EMBL" id="BAABME010011040">
    <property type="protein sequence ID" value="GAA0183145.1"/>
    <property type="molecule type" value="Genomic_DNA"/>
</dbReference>
<name>A0AAV3RQK7_LITER</name>
<organism evidence="1 2">
    <name type="scientific">Lithospermum erythrorhizon</name>
    <name type="common">Purple gromwell</name>
    <name type="synonym">Lithospermum officinale var. erythrorhizon</name>
    <dbReference type="NCBI Taxonomy" id="34254"/>
    <lineage>
        <taxon>Eukaryota</taxon>
        <taxon>Viridiplantae</taxon>
        <taxon>Streptophyta</taxon>
        <taxon>Embryophyta</taxon>
        <taxon>Tracheophyta</taxon>
        <taxon>Spermatophyta</taxon>
        <taxon>Magnoliopsida</taxon>
        <taxon>eudicotyledons</taxon>
        <taxon>Gunneridae</taxon>
        <taxon>Pentapetalae</taxon>
        <taxon>asterids</taxon>
        <taxon>lamiids</taxon>
        <taxon>Boraginales</taxon>
        <taxon>Boraginaceae</taxon>
        <taxon>Boraginoideae</taxon>
        <taxon>Lithospermeae</taxon>
        <taxon>Lithospermum</taxon>
    </lineage>
</organism>
<accession>A0AAV3RQK7</accession>
<sequence>MDSRMNDITVRMSEYWMMLKVTVSEAEDIGDRVVHSNRYSDSVRNPLANVTEENGFILKEVSFPLPTNLILR</sequence>
<reference evidence="1 2" key="1">
    <citation type="submission" date="2024-01" db="EMBL/GenBank/DDBJ databases">
        <title>The complete chloroplast genome sequence of Lithospermum erythrorhizon: insights into the phylogenetic relationship among Boraginaceae species and the maternal lineages of purple gromwells.</title>
        <authorList>
            <person name="Okada T."/>
            <person name="Watanabe K."/>
        </authorList>
    </citation>
    <scope>NUCLEOTIDE SEQUENCE [LARGE SCALE GENOMIC DNA]</scope>
</reference>